<dbReference type="Pfam" id="PF19818">
    <property type="entry name" value="DUF6301"/>
    <property type="match status" value="1"/>
</dbReference>
<protein>
    <submittedName>
        <fullName evidence="1">DUF6301 family protein</fullName>
    </submittedName>
</protein>
<sequence>MPQQHVLTPEQISELATRLAGLRLSWSLAELGRLTDELGWTVEAPPRHEGDAAIARTGLAVFDGLASVALFGDGEGEIVVKVSDPADKGTVTATEVNRDAFATAVRAVTDVVGEAVDRRPGEDPEVRWPATSGTLRVTQGLYFVELALVSEKYLRRRDEALELSFEDEDDEAAGDAW</sequence>
<gene>
    <name evidence="1" type="ORF">ACFOX0_14895</name>
</gene>
<evidence type="ECO:0000313" key="2">
    <source>
        <dbReference type="Proteomes" id="UP001595868"/>
    </source>
</evidence>
<dbReference type="InterPro" id="IPR046268">
    <property type="entry name" value="DUF6301"/>
</dbReference>
<proteinExistence type="predicted"/>
<comment type="caution">
    <text evidence="1">The sequence shown here is derived from an EMBL/GenBank/DDBJ whole genome shotgun (WGS) entry which is preliminary data.</text>
</comment>
<accession>A0ABV8KMN3</accession>
<name>A0ABV8KMN3_9ACTN</name>
<dbReference type="Proteomes" id="UP001595868">
    <property type="component" value="Unassembled WGS sequence"/>
</dbReference>
<organism evidence="1 2">
    <name type="scientific">Micromonospora zhanjiangensis</name>
    <dbReference type="NCBI Taxonomy" id="1522057"/>
    <lineage>
        <taxon>Bacteria</taxon>
        <taxon>Bacillati</taxon>
        <taxon>Actinomycetota</taxon>
        <taxon>Actinomycetes</taxon>
        <taxon>Micromonosporales</taxon>
        <taxon>Micromonosporaceae</taxon>
        <taxon>Micromonospora</taxon>
    </lineage>
</organism>
<dbReference type="EMBL" id="JBHSBN010000008">
    <property type="protein sequence ID" value="MFC4107207.1"/>
    <property type="molecule type" value="Genomic_DNA"/>
</dbReference>
<evidence type="ECO:0000313" key="1">
    <source>
        <dbReference type="EMBL" id="MFC4107207.1"/>
    </source>
</evidence>
<keyword evidence="2" id="KW-1185">Reference proteome</keyword>
<reference evidence="2" key="1">
    <citation type="journal article" date="2019" name="Int. J. Syst. Evol. Microbiol.">
        <title>The Global Catalogue of Microorganisms (GCM) 10K type strain sequencing project: providing services to taxonomists for standard genome sequencing and annotation.</title>
        <authorList>
            <consortium name="The Broad Institute Genomics Platform"/>
            <consortium name="The Broad Institute Genome Sequencing Center for Infectious Disease"/>
            <person name="Wu L."/>
            <person name="Ma J."/>
        </authorList>
    </citation>
    <scope>NUCLEOTIDE SEQUENCE [LARGE SCALE GENOMIC DNA]</scope>
    <source>
        <strain evidence="2">2902at01</strain>
    </source>
</reference>
<dbReference type="RefSeq" id="WP_377545837.1">
    <property type="nucleotide sequence ID" value="NZ_JBHSBN010000008.1"/>
</dbReference>